<feature type="region of interest" description="Disordered" evidence="1">
    <location>
        <begin position="1"/>
        <end position="35"/>
    </location>
</feature>
<feature type="compositionally biased region" description="Low complexity" evidence="1">
    <location>
        <begin position="1"/>
        <end position="14"/>
    </location>
</feature>
<accession>A0A499U9Z3</accession>
<dbReference type="EMBL" id="AP019620">
    <property type="protein sequence ID" value="BBJ37355.1"/>
    <property type="molecule type" value="Genomic_DNA"/>
</dbReference>
<evidence type="ECO:0000313" key="3">
    <source>
        <dbReference type="Proteomes" id="UP000463951"/>
    </source>
</evidence>
<dbReference type="AlphaFoldDB" id="A0A499U9Z3"/>
<sequence length="246" mass="27824">MTALTTATASTTDTPLSWPWPVEPDRYDPRPELTGDEREALASLGTDLRRYPGGHDPQAPQWKTVRRLLRPLDDVRASLWCPDDGSYRRGVDDAIALILLRCAARRRTVWAWSAENWIALIGTSARQFTTNAPGWAEGTARPYLSAYAYLLSGFTEFDQLGSFRRLPLAWRVFGKRPVDEAQQQVAQVLRGWGYQVEAGIDPRISPVLCQTLLLNRSPMLEDLTTEAFDRIRQHPGLPDRYIGPLY</sequence>
<dbReference type="Proteomes" id="UP000463951">
    <property type="component" value="Chromosome"/>
</dbReference>
<proteinExistence type="predicted"/>
<name>A0A499U9Z3_9ACTN</name>
<reference evidence="2 3" key="1">
    <citation type="journal article" date="2020" name="Int. J. Syst. Evol. Microbiol.">
        <title>Reclassification of Streptomyces castelarensis and Streptomyces sporoclivatus as later heterotypic synonyms of Streptomyces antimycoticus.</title>
        <authorList>
            <person name="Komaki H."/>
            <person name="Tamura T."/>
        </authorList>
    </citation>
    <scope>NUCLEOTIDE SEQUENCE [LARGE SCALE GENOMIC DNA]</scope>
    <source>
        <strain evidence="2 3">NBRC 100767</strain>
    </source>
</reference>
<evidence type="ECO:0000256" key="1">
    <source>
        <dbReference type="SAM" id="MobiDB-lite"/>
    </source>
</evidence>
<protein>
    <submittedName>
        <fullName evidence="2">Uncharacterized protein</fullName>
    </submittedName>
</protein>
<gene>
    <name evidence="2" type="ORF">SSPO_000730</name>
</gene>
<organism evidence="2 3">
    <name type="scientific">Streptomyces antimycoticus</name>
    <dbReference type="NCBI Taxonomy" id="68175"/>
    <lineage>
        <taxon>Bacteria</taxon>
        <taxon>Bacillati</taxon>
        <taxon>Actinomycetota</taxon>
        <taxon>Actinomycetes</taxon>
        <taxon>Kitasatosporales</taxon>
        <taxon>Streptomycetaceae</taxon>
        <taxon>Streptomyces</taxon>
        <taxon>Streptomyces violaceusniger group</taxon>
    </lineage>
</organism>
<evidence type="ECO:0000313" key="2">
    <source>
        <dbReference type="EMBL" id="BBJ37355.1"/>
    </source>
</evidence>
<feature type="compositionally biased region" description="Basic and acidic residues" evidence="1">
    <location>
        <begin position="23"/>
        <end position="35"/>
    </location>
</feature>